<comment type="caution">
    <text evidence="4">The sequence shown here is derived from an EMBL/GenBank/DDBJ whole genome shotgun (WGS) entry which is preliminary data.</text>
</comment>
<dbReference type="Gene3D" id="1.10.3210.10">
    <property type="entry name" value="Hypothetical protein af1432"/>
    <property type="match status" value="1"/>
</dbReference>
<dbReference type="Pfam" id="PF01966">
    <property type="entry name" value="HD"/>
    <property type="match status" value="1"/>
</dbReference>
<dbReference type="Proteomes" id="UP000051739">
    <property type="component" value="Unassembled WGS sequence"/>
</dbReference>
<feature type="domain" description="HD" evidence="3">
    <location>
        <begin position="162"/>
        <end position="279"/>
    </location>
</feature>
<dbReference type="AlphaFoldDB" id="A0A0R1VG52"/>
<gene>
    <name evidence="4" type="ORF">FC60_GL001788</name>
</gene>
<keyword evidence="1" id="KW-0378">Hydrolase</keyword>
<keyword evidence="2" id="KW-0269">Exonuclease</keyword>
<sequence length="321" mass="36154">MMQISQIEVGEPVTLFVLLKDVQSRTARNGNPYLNITFSDQTGEISGNLWDVTPIQIDEFQPGRVVYLQGLGDQYQGQAQVNIQGLRLATNDEPADPNLYVQRVDLTDQELREALRPFFAAIKVDEFRIIVTDLMNHYGDQFFQYPAAKVNHHALVGGLAFHTLSILRLAQAVAEQYSGINRSLLYAGAMLHDLGKVIELSGPVATQYTIAGSLLGHISIVDGEIVQACQRKYLDAESEPVILLRHVILAHHGLLEYGSPVRPQLIEAEILHRLDELDASIVEINQALKNVEIDDYSERVFSLENRRFFKDELQRDFKDSE</sequence>
<dbReference type="SUPFAM" id="SSF50249">
    <property type="entry name" value="Nucleic acid-binding proteins"/>
    <property type="match status" value="1"/>
</dbReference>
<dbReference type="GO" id="GO:0004527">
    <property type="term" value="F:exonuclease activity"/>
    <property type="evidence" value="ECO:0007669"/>
    <property type="project" value="UniProtKB-KW"/>
</dbReference>
<dbReference type="GO" id="GO:0031125">
    <property type="term" value="P:rRNA 3'-end processing"/>
    <property type="evidence" value="ECO:0007669"/>
    <property type="project" value="TreeGrafter"/>
</dbReference>
<dbReference type="FunFam" id="1.10.3210.10:FF:000008">
    <property type="entry name" value="3'-5' exoribonuclease YhaM"/>
    <property type="match status" value="1"/>
</dbReference>
<evidence type="ECO:0000313" key="4">
    <source>
        <dbReference type="EMBL" id="KRM02612.1"/>
    </source>
</evidence>
<evidence type="ECO:0000256" key="1">
    <source>
        <dbReference type="ARBA" id="ARBA00022801"/>
    </source>
</evidence>
<reference evidence="4 5" key="1">
    <citation type="journal article" date="2015" name="Genome Announc.">
        <title>Expanding the biotechnology potential of lactobacilli through comparative genomics of 213 strains and associated genera.</title>
        <authorList>
            <person name="Sun Z."/>
            <person name="Harris H.M."/>
            <person name="McCann A."/>
            <person name="Guo C."/>
            <person name="Argimon S."/>
            <person name="Zhang W."/>
            <person name="Yang X."/>
            <person name="Jeffery I.B."/>
            <person name="Cooney J.C."/>
            <person name="Kagawa T.F."/>
            <person name="Liu W."/>
            <person name="Song Y."/>
            <person name="Salvetti E."/>
            <person name="Wrobel A."/>
            <person name="Rasinkangas P."/>
            <person name="Parkhill J."/>
            <person name="Rea M.C."/>
            <person name="O'Sullivan O."/>
            <person name="Ritari J."/>
            <person name="Douillard F.P."/>
            <person name="Paul Ross R."/>
            <person name="Yang R."/>
            <person name="Briner A.E."/>
            <person name="Felis G.E."/>
            <person name="de Vos W.M."/>
            <person name="Barrangou R."/>
            <person name="Klaenhammer T.R."/>
            <person name="Caufield P.W."/>
            <person name="Cui Y."/>
            <person name="Zhang H."/>
            <person name="O'Toole P.W."/>
        </authorList>
    </citation>
    <scope>NUCLEOTIDE SEQUENCE [LARGE SCALE GENOMIC DNA]</scope>
    <source>
        <strain evidence="4 5">DSM 16045</strain>
    </source>
</reference>
<dbReference type="InterPro" id="IPR012340">
    <property type="entry name" value="NA-bd_OB-fold"/>
</dbReference>
<dbReference type="CDD" id="cd04492">
    <property type="entry name" value="YhaM_OBF_like"/>
    <property type="match status" value="1"/>
</dbReference>
<dbReference type="SUPFAM" id="SSF109604">
    <property type="entry name" value="HD-domain/PDEase-like"/>
    <property type="match status" value="1"/>
</dbReference>
<accession>A0A0R1VG52</accession>
<evidence type="ECO:0000259" key="3">
    <source>
        <dbReference type="Pfam" id="PF01966"/>
    </source>
</evidence>
<organism evidence="4 5">
    <name type="scientific">Limosilactobacillus gastricus DSM 16045</name>
    <dbReference type="NCBI Taxonomy" id="1423749"/>
    <lineage>
        <taxon>Bacteria</taxon>
        <taxon>Bacillati</taxon>
        <taxon>Bacillota</taxon>
        <taxon>Bacilli</taxon>
        <taxon>Lactobacillales</taxon>
        <taxon>Lactobacillaceae</taxon>
        <taxon>Limosilactobacillus</taxon>
    </lineage>
</organism>
<dbReference type="Gene3D" id="2.40.50.140">
    <property type="entry name" value="Nucleic acid-binding proteins"/>
    <property type="match status" value="1"/>
</dbReference>
<dbReference type="PATRIC" id="fig|1423749.3.peg.1849"/>
<dbReference type="InterPro" id="IPR050798">
    <property type="entry name" value="YhaM_exoribonuc/phosphodiest"/>
</dbReference>
<evidence type="ECO:0000313" key="5">
    <source>
        <dbReference type="Proteomes" id="UP000051739"/>
    </source>
</evidence>
<proteinExistence type="predicted"/>
<keyword evidence="2" id="KW-0540">Nuclease</keyword>
<protein>
    <recommendedName>
        <fullName evidence="3">HD domain-containing protein</fullName>
    </recommendedName>
</protein>
<evidence type="ECO:0000256" key="2">
    <source>
        <dbReference type="ARBA" id="ARBA00022839"/>
    </source>
</evidence>
<dbReference type="PANTHER" id="PTHR37294:SF1">
    <property type="entry name" value="3'-5' EXORIBONUCLEASE YHAM"/>
    <property type="match status" value="1"/>
</dbReference>
<dbReference type="InterPro" id="IPR006674">
    <property type="entry name" value="HD_domain"/>
</dbReference>
<name>A0A0R1VG52_9LACO</name>
<dbReference type="PANTHER" id="PTHR37294">
    <property type="entry name" value="3'-5' EXORIBONUCLEASE YHAM"/>
    <property type="match status" value="1"/>
</dbReference>
<dbReference type="CDD" id="cd00077">
    <property type="entry name" value="HDc"/>
    <property type="match status" value="1"/>
</dbReference>
<dbReference type="InterPro" id="IPR003607">
    <property type="entry name" value="HD/PDEase_dom"/>
</dbReference>
<dbReference type="EMBL" id="AZFN01000009">
    <property type="protein sequence ID" value="KRM02612.1"/>
    <property type="molecule type" value="Genomic_DNA"/>
</dbReference>
<keyword evidence="5" id="KW-1185">Reference proteome</keyword>